<dbReference type="Pfam" id="PF00005">
    <property type="entry name" value="ABC_tran"/>
    <property type="match status" value="1"/>
</dbReference>
<keyword evidence="5 12" id="KW-0067">ATP-binding</keyword>
<dbReference type="InterPro" id="IPR003593">
    <property type="entry name" value="AAA+_ATPase"/>
</dbReference>
<dbReference type="KEGG" id="fso:Fsol_00038"/>
<evidence type="ECO:0000256" key="5">
    <source>
        <dbReference type="ARBA" id="ARBA00022840"/>
    </source>
</evidence>
<proteinExistence type="inferred from homology"/>
<dbReference type="InterPro" id="IPR011527">
    <property type="entry name" value="ABC1_TM_dom"/>
</dbReference>
<dbReference type="SUPFAM" id="SSF52540">
    <property type="entry name" value="P-loop containing nucleoside triphosphate hydrolases"/>
    <property type="match status" value="1"/>
</dbReference>
<dbReference type="GO" id="GO:0005886">
    <property type="term" value="C:plasma membrane"/>
    <property type="evidence" value="ECO:0007669"/>
    <property type="project" value="UniProtKB-SubCell"/>
</dbReference>
<dbReference type="SUPFAM" id="SSF90123">
    <property type="entry name" value="ABC transporter transmembrane region"/>
    <property type="match status" value="1"/>
</dbReference>
<dbReference type="PANTHER" id="PTHR24221:SF654">
    <property type="entry name" value="ATP-BINDING CASSETTE SUB-FAMILY B MEMBER 6"/>
    <property type="match status" value="1"/>
</dbReference>
<evidence type="ECO:0000256" key="3">
    <source>
        <dbReference type="ARBA" id="ARBA00022692"/>
    </source>
</evidence>
<evidence type="ECO:0000256" key="7">
    <source>
        <dbReference type="ARBA" id="ARBA00023136"/>
    </source>
</evidence>
<accession>A0A2U8BR90</accession>
<dbReference type="InterPro" id="IPR003439">
    <property type="entry name" value="ABC_transporter-like_ATP-bd"/>
</dbReference>
<keyword evidence="3 9" id="KW-0812">Transmembrane</keyword>
<comment type="similarity">
    <text evidence="2">Belongs to the ABC transporter superfamily.</text>
</comment>
<evidence type="ECO:0000259" key="11">
    <source>
        <dbReference type="PROSITE" id="PS50929"/>
    </source>
</evidence>
<dbReference type="AlphaFoldDB" id="A0A2U8BR90"/>
<evidence type="ECO:0000256" key="6">
    <source>
        <dbReference type="ARBA" id="ARBA00022989"/>
    </source>
</evidence>
<evidence type="ECO:0000313" key="12">
    <source>
        <dbReference type="EMBL" id="AWD32852.1"/>
    </source>
</evidence>
<comment type="subcellular location">
    <subcellularLocation>
        <location evidence="1">Cell membrane</location>
        <topology evidence="1">Multi-pass membrane protein</topology>
    </subcellularLocation>
</comment>
<reference evidence="12 13" key="1">
    <citation type="journal article" date="2018" name="Genome Biol. Evol.">
        <title>The Genome Sequence of "Candidatus Fokinia solitaria": Insights on Reductive Evolution in Rickettsiales.</title>
        <authorList>
            <person name="Floriano A.M."/>
            <person name="Castelli M."/>
            <person name="Krenek S."/>
            <person name="Berendonk T.U."/>
            <person name="Bazzocchi C."/>
            <person name="Petroni G."/>
            <person name="Sassera D."/>
        </authorList>
    </citation>
    <scope>NUCLEOTIDE SEQUENCE [LARGE SCALE GENOMIC DNA]</scope>
    <source>
        <strain evidence="12">Rio ETE_ALG 3VII</strain>
    </source>
</reference>
<dbReference type="EMBL" id="CP025989">
    <property type="protein sequence ID" value="AWD32852.1"/>
    <property type="molecule type" value="Genomic_DNA"/>
</dbReference>
<keyword evidence="7 9" id="KW-0472">Membrane</keyword>
<evidence type="ECO:0000313" key="13">
    <source>
        <dbReference type="Proteomes" id="UP000244519"/>
    </source>
</evidence>
<dbReference type="InterPro" id="IPR017871">
    <property type="entry name" value="ABC_transporter-like_CS"/>
</dbReference>
<evidence type="ECO:0000256" key="1">
    <source>
        <dbReference type="ARBA" id="ARBA00004651"/>
    </source>
</evidence>
<dbReference type="GO" id="GO:0005524">
    <property type="term" value="F:ATP binding"/>
    <property type="evidence" value="ECO:0007669"/>
    <property type="project" value="UniProtKB-KW"/>
</dbReference>
<protein>
    <submittedName>
        <fullName evidence="12">ABC-transporter permease/ATP-binding</fullName>
    </submittedName>
</protein>
<name>A0A2U8BR90_9RICK</name>
<dbReference type="PROSITE" id="PS00211">
    <property type="entry name" value="ABC_TRANSPORTER_1"/>
    <property type="match status" value="1"/>
</dbReference>
<feature type="transmembrane region" description="Helical" evidence="9">
    <location>
        <begin position="258"/>
        <end position="282"/>
    </location>
</feature>
<dbReference type="Proteomes" id="UP000244519">
    <property type="component" value="Chromosome"/>
</dbReference>
<dbReference type="Gene3D" id="3.40.50.300">
    <property type="entry name" value="P-loop containing nucleotide triphosphate hydrolases"/>
    <property type="match status" value="1"/>
</dbReference>
<dbReference type="PROSITE" id="PS50893">
    <property type="entry name" value="ABC_TRANSPORTER_2"/>
    <property type="match status" value="1"/>
</dbReference>
<keyword evidence="4" id="KW-0547">Nucleotide-binding</keyword>
<dbReference type="GO" id="GO:0016887">
    <property type="term" value="F:ATP hydrolysis activity"/>
    <property type="evidence" value="ECO:0007669"/>
    <property type="project" value="InterPro"/>
</dbReference>
<organism evidence="12 13">
    <name type="scientific">Candidatus Fokinia solitaria</name>
    <dbReference type="NCBI Taxonomy" id="1802984"/>
    <lineage>
        <taxon>Bacteria</taxon>
        <taxon>Pseudomonadati</taxon>
        <taxon>Pseudomonadota</taxon>
        <taxon>Alphaproteobacteria</taxon>
        <taxon>Rickettsiales</taxon>
        <taxon>Candidatus Midichloriaceae</taxon>
        <taxon>Candidatus Fokinia</taxon>
    </lineage>
</organism>
<evidence type="ECO:0000256" key="4">
    <source>
        <dbReference type="ARBA" id="ARBA00022741"/>
    </source>
</evidence>
<feature type="domain" description="ABC transmembrane type-1" evidence="11">
    <location>
        <begin position="114"/>
        <end position="320"/>
    </location>
</feature>
<feature type="transmembrane region" description="Helical" evidence="9">
    <location>
        <begin position="179"/>
        <end position="198"/>
    </location>
</feature>
<evidence type="ECO:0000256" key="2">
    <source>
        <dbReference type="ARBA" id="ARBA00005417"/>
    </source>
</evidence>
<dbReference type="PANTHER" id="PTHR24221">
    <property type="entry name" value="ATP-BINDING CASSETTE SUB-FAMILY B"/>
    <property type="match status" value="1"/>
</dbReference>
<feature type="domain" description="ABC transporter" evidence="10">
    <location>
        <begin position="365"/>
        <end position="587"/>
    </location>
</feature>
<comment type="function">
    <text evidence="8">Part of an ABC transporter complex. Transmembrane domains (TMD) form a pore in the inner membrane and the ATP-binding domain (NBD) is responsible for energy generation.</text>
</comment>
<feature type="transmembrane region" description="Helical" evidence="9">
    <location>
        <begin position="75"/>
        <end position="94"/>
    </location>
</feature>
<dbReference type="InterPro" id="IPR039421">
    <property type="entry name" value="Type_1_exporter"/>
</dbReference>
<dbReference type="SMART" id="SM00382">
    <property type="entry name" value="AAA"/>
    <property type="match status" value="1"/>
</dbReference>
<dbReference type="PROSITE" id="PS50929">
    <property type="entry name" value="ABC_TM1F"/>
    <property type="match status" value="1"/>
</dbReference>
<dbReference type="GO" id="GO:0140359">
    <property type="term" value="F:ABC-type transporter activity"/>
    <property type="evidence" value="ECO:0007669"/>
    <property type="project" value="InterPro"/>
</dbReference>
<keyword evidence="6 9" id="KW-1133">Transmembrane helix</keyword>
<gene>
    <name evidence="12" type="ORF">Fsol_00038</name>
</gene>
<feature type="transmembrane region" description="Helical" evidence="9">
    <location>
        <begin position="34"/>
        <end position="55"/>
    </location>
</feature>
<dbReference type="InterPro" id="IPR027417">
    <property type="entry name" value="P-loop_NTPase"/>
</dbReference>
<keyword evidence="13" id="KW-1185">Reference proteome</keyword>
<sequence length="587" mass="66409">MYYLADFQQLVSLKMPNISLIKVAIPLLRERWKIASCILFTCITWVCLSTYQAQILKEIMNYVSSADFQSQKSSLFYILSWIFVCAAICINYVLNHYLMNIRFIPSVKKMSYERVMSQLLHVSLPSYNNIFSGTVSMKVGDLAFGISEFFATAERLITPCIFFLIASCVLSKLSLLLGLSSFALSCVFIISNTMYLRISVKAADDAWRATSNIHGTIVDILSNIWCVITNSFQKNEKKNIANMTSIAIRKEVKFQTTVIPLMIFFSGWYVAVFCGGLYFLFIQYRDHVITIGDFALFFSLIGKCFGYLWKFMAEFIKMSRLLGRISQAVNDIGQICNTYDVSTLLLQRAPNTDYDTKLPYAYASDSGDNIIFLQKIVLQRGHFVMKLDELSIKKQEKVAIIGATGSGKTTLANIMLHIISPDSGSVITKHHNKLLQYSAIITQNSTLFHRTIMENITYGSYGVSKEDAIKMAHMVGIAEHIEKLEKKYDSIVGEKGIKLSGGQKQMILLIRALLRKDTDLIIFDEATSQMDKITEKKVLNAICENAKEKTVIFITHRDSYMQYATRVIEMANGAIVKDVHNNAQLKA</sequence>
<dbReference type="InterPro" id="IPR036640">
    <property type="entry name" value="ABC1_TM_sf"/>
</dbReference>
<feature type="transmembrane region" description="Helical" evidence="9">
    <location>
        <begin position="288"/>
        <end position="309"/>
    </location>
</feature>
<evidence type="ECO:0000256" key="9">
    <source>
        <dbReference type="SAM" id="Phobius"/>
    </source>
</evidence>
<evidence type="ECO:0000259" key="10">
    <source>
        <dbReference type="PROSITE" id="PS50893"/>
    </source>
</evidence>
<dbReference type="Gene3D" id="1.20.1560.10">
    <property type="entry name" value="ABC transporter type 1, transmembrane domain"/>
    <property type="match status" value="1"/>
</dbReference>
<evidence type="ECO:0000256" key="8">
    <source>
        <dbReference type="ARBA" id="ARBA00024725"/>
    </source>
</evidence>